<feature type="chain" id="PRO_5040828025" evidence="6">
    <location>
        <begin position="35"/>
        <end position="358"/>
    </location>
</feature>
<gene>
    <name evidence="7" type="ORF">NVS89_20430</name>
</gene>
<dbReference type="Pfam" id="PF13416">
    <property type="entry name" value="SBP_bac_8"/>
    <property type="match status" value="1"/>
</dbReference>
<dbReference type="RefSeq" id="WP_258734610.1">
    <property type="nucleotide sequence ID" value="NZ_JANTHY010000006.1"/>
</dbReference>
<comment type="caution">
    <text evidence="7">The sequence shown here is derived from an EMBL/GenBank/DDBJ whole genome shotgun (WGS) entry which is preliminary data.</text>
</comment>
<name>A0A9X2PLT8_9HYPH</name>
<dbReference type="CDD" id="cd13589">
    <property type="entry name" value="PBP2_polyamine_RpCGA009"/>
    <property type="match status" value="1"/>
</dbReference>
<accession>A0A9X2PLT8</accession>
<comment type="subcellular location">
    <subcellularLocation>
        <location evidence="1">Periplasm</location>
    </subcellularLocation>
</comment>
<dbReference type="InterPro" id="IPR006059">
    <property type="entry name" value="SBP"/>
</dbReference>
<keyword evidence="3" id="KW-0813">Transport</keyword>
<dbReference type="InterPro" id="IPR006311">
    <property type="entry name" value="TAT_signal"/>
</dbReference>
<dbReference type="PROSITE" id="PS51318">
    <property type="entry name" value="TAT"/>
    <property type="match status" value="1"/>
</dbReference>
<evidence type="ECO:0000256" key="4">
    <source>
        <dbReference type="ARBA" id="ARBA00022729"/>
    </source>
</evidence>
<proteinExistence type="inferred from homology"/>
<feature type="signal peptide" evidence="6">
    <location>
        <begin position="1"/>
        <end position="34"/>
    </location>
</feature>
<dbReference type="GO" id="GO:0015888">
    <property type="term" value="P:thiamine transport"/>
    <property type="evidence" value="ECO:0007669"/>
    <property type="project" value="TreeGrafter"/>
</dbReference>
<organism evidence="7 8">
    <name type="scientific">Ancylobacter mangrovi</name>
    <dbReference type="NCBI Taxonomy" id="2972472"/>
    <lineage>
        <taxon>Bacteria</taxon>
        <taxon>Pseudomonadati</taxon>
        <taxon>Pseudomonadota</taxon>
        <taxon>Alphaproteobacteria</taxon>
        <taxon>Hyphomicrobiales</taxon>
        <taxon>Xanthobacteraceae</taxon>
        <taxon>Ancylobacter</taxon>
    </lineage>
</organism>
<evidence type="ECO:0000256" key="2">
    <source>
        <dbReference type="ARBA" id="ARBA00008520"/>
    </source>
</evidence>
<dbReference type="AlphaFoldDB" id="A0A9X2PLT8"/>
<evidence type="ECO:0000256" key="5">
    <source>
        <dbReference type="ARBA" id="ARBA00022764"/>
    </source>
</evidence>
<dbReference type="Proteomes" id="UP001151088">
    <property type="component" value="Unassembled WGS sequence"/>
</dbReference>
<dbReference type="EMBL" id="JANTHZ010000012">
    <property type="protein sequence ID" value="MCS0497462.1"/>
    <property type="molecule type" value="Genomic_DNA"/>
</dbReference>
<dbReference type="Gene3D" id="3.40.190.10">
    <property type="entry name" value="Periplasmic binding protein-like II"/>
    <property type="match status" value="2"/>
</dbReference>
<evidence type="ECO:0000256" key="6">
    <source>
        <dbReference type="SAM" id="SignalP"/>
    </source>
</evidence>
<comment type="similarity">
    <text evidence="2">Belongs to the bacterial solute-binding protein 1 family.</text>
</comment>
<evidence type="ECO:0000313" key="7">
    <source>
        <dbReference type="EMBL" id="MCS0497462.1"/>
    </source>
</evidence>
<dbReference type="GO" id="GO:0030976">
    <property type="term" value="F:thiamine pyrophosphate binding"/>
    <property type="evidence" value="ECO:0007669"/>
    <property type="project" value="TreeGrafter"/>
</dbReference>
<reference evidence="7" key="1">
    <citation type="submission" date="2022-08" db="EMBL/GenBank/DDBJ databases">
        <authorList>
            <person name="Li F."/>
        </authorList>
    </citation>
    <scope>NUCLEOTIDE SEQUENCE</scope>
    <source>
        <strain evidence="7">MQZ15Z-1</strain>
    </source>
</reference>
<dbReference type="GO" id="GO:0030288">
    <property type="term" value="C:outer membrane-bounded periplasmic space"/>
    <property type="evidence" value="ECO:0007669"/>
    <property type="project" value="TreeGrafter"/>
</dbReference>
<keyword evidence="5" id="KW-0574">Periplasm</keyword>
<evidence type="ECO:0000313" key="8">
    <source>
        <dbReference type="Proteomes" id="UP001151088"/>
    </source>
</evidence>
<dbReference type="PANTHER" id="PTHR30006:SF3">
    <property type="entry name" value="THIAMINE-BINDING PERIPLASMIC PROTEIN"/>
    <property type="match status" value="1"/>
</dbReference>
<dbReference type="PANTHER" id="PTHR30006">
    <property type="entry name" value="THIAMINE-BINDING PERIPLASMIC PROTEIN-RELATED"/>
    <property type="match status" value="1"/>
</dbReference>
<keyword evidence="4 6" id="KW-0732">Signal</keyword>
<keyword evidence="8" id="KW-1185">Reference proteome</keyword>
<dbReference type="SUPFAM" id="SSF53850">
    <property type="entry name" value="Periplasmic binding protein-like II"/>
    <property type="match status" value="1"/>
</dbReference>
<sequence>MDRRAFLTRLGAAAAGSALLSTFTSVLSSTAAKAAEEPVTVMGWGGPWKDAIMKALADPFSEKSGIPVRYVSPYDYSKLLAMDQAKQQQFDAVEVNGMDSTRMIRDNLGTPLDFSIIDKNNLSPEQLEYPNAIGACSVATVMIYSKKRWPGDDHPKTWADFWDQKKYPGGRSLQRTPVKTLEFALLADGVPKDKLYPLDLDRAFKKLEEIKPHIVTWFSTGSEPQQLIASGELEFTAIWSTRANDSILNQNQPFEIIWDGGASEGNAECWFVCRGCPNPTGAMKFLNFAASAEPQAAFARIIFAAPVNQKAYKLLDKKFAETMPSYPANEEKMFQIDFKYWVDNYEAVTQRFETWIQS</sequence>
<evidence type="ECO:0000256" key="1">
    <source>
        <dbReference type="ARBA" id="ARBA00004418"/>
    </source>
</evidence>
<evidence type="ECO:0000256" key="3">
    <source>
        <dbReference type="ARBA" id="ARBA00022448"/>
    </source>
</evidence>
<protein>
    <submittedName>
        <fullName evidence="7">ABC transporter substrate-binding protein</fullName>
    </submittedName>
</protein>
<dbReference type="GO" id="GO:0030975">
    <property type="term" value="F:thiamine binding"/>
    <property type="evidence" value="ECO:0007669"/>
    <property type="project" value="TreeGrafter"/>
</dbReference>